<feature type="region of interest" description="Disordered" evidence="1">
    <location>
        <begin position="295"/>
        <end position="325"/>
    </location>
</feature>
<dbReference type="Proteomes" id="UP001629745">
    <property type="component" value="Unassembled WGS sequence"/>
</dbReference>
<dbReference type="InterPro" id="IPR001509">
    <property type="entry name" value="Epimerase_deHydtase"/>
</dbReference>
<dbReference type="InterPro" id="IPR036291">
    <property type="entry name" value="NAD(P)-bd_dom_sf"/>
</dbReference>
<dbReference type="PANTHER" id="PTHR48079">
    <property type="entry name" value="PROTEIN YEEZ"/>
    <property type="match status" value="1"/>
</dbReference>
<dbReference type="Pfam" id="PF01370">
    <property type="entry name" value="Epimerase"/>
    <property type="match status" value="1"/>
</dbReference>
<reference evidence="3 4" key="1">
    <citation type="submission" date="2023-11" db="EMBL/GenBank/DDBJ databases">
        <authorList>
            <person name="Val-Calvo J."/>
            <person name="Scortti M."/>
            <person name="Vazquez-Boland J."/>
        </authorList>
    </citation>
    <scope>NUCLEOTIDE SEQUENCE [LARGE SCALE GENOMIC DNA]</scope>
    <source>
        <strain evidence="3 4">PAM 2766</strain>
    </source>
</reference>
<dbReference type="InterPro" id="IPR051783">
    <property type="entry name" value="NAD(P)-dependent_oxidoreduct"/>
</dbReference>
<protein>
    <submittedName>
        <fullName evidence="3">NAD(P)-dependent oxidoreductase</fullName>
    </submittedName>
</protein>
<sequence length="325" mass="34230">MPRDETGGHRPHIALVGASGFIGGATLRALAASHGEVTAAVRRIPKSPIPGVRYVLSDIGVPSTLHSALDGVDAIVHAASYTGPDETLCRRINYEGTRNLLAAAEARSIDVVVTLSTIGVYGSGPFRDVVEDAREPNPVTVLSATRAAADRMVRARGGITVRPGFVHGEGDRWFLPGLRHILTRIGAWIDDGAALLSLISVDELGELIARLALTGSDADRGALFHAASPTPLSVFDIATRSATGGLPDTGCSFAEALARAAAVGLTDRHIDLVGRDHTIDGTALWRRCDRSAARTLGVPDSPTRHHPQCQPESMSPENVPVRGDH</sequence>
<evidence type="ECO:0000256" key="1">
    <source>
        <dbReference type="SAM" id="MobiDB-lite"/>
    </source>
</evidence>
<dbReference type="EMBL" id="JBDLNV010000002">
    <property type="protein sequence ID" value="MFM1722975.1"/>
    <property type="molecule type" value="Genomic_DNA"/>
</dbReference>
<evidence type="ECO:0000259" key="2">
    <source>
        <dbReference type="Pfam" id="PF01370"/>
    </source>
</evidence>
<proteinExistence type="predicted"/>
<keyword evidence="4" id="KW-1185">Reference proteome</keyword>
<name>A0ABW9FBQ3_9NOCA</name>
<feature type="domain" description="NAD-dependent epimerase/dehydratase" evidence="2">
    <location>
        <begin position="14"/>
        <end position="170"/>
    </location>
</feature>
<gene>
    <name evidence="3" type="ORF">ABEU20_001536</name>
</gene>
<accession>A0ABW9FBQ3</accession>
<organism evidence="3 4">
    <name type="scientific">Rhodococcus parequi</name>
    <dbReference type="NCBI Taxonomy" id="3137122"/>
    <lineage>
        <taxon>Bacteria</taxon>
        <taxon>Bacillati</taxon>
        <taxon>Actinomycetota</taxon>
        <taxon>Actinomycetes</taxon>
        <taxon>Mycobacteriales</taxon>
        <taxon>Nocardiaceae</taxon>
        <taxon>Rhodococcus</taxon>
    </lineage>
</organism>
<dbReference type="RefSeq" id="WP_420163544.1">
    <property type="nucleotide sequence ID" value="NZ_JBDLNV010000002.1"/>
</dbReference>
<evidence type="ECO:0000313" key="4">
    <source>
        <dbReference type="Proteomes" id="UP001629745"/>
    </source>
</evidence>
<comment type="caution">
    <text evidence="3">The sequence shown here is derived from an EMBL/GenBank/DDBJ whole genome shotgun (WGS) entry which is preliminary data.</text>
</comment>
<dbReference type="Gene3D" id="3.40.50.720">
    <property type="entry name" value="NAD(P)-binding Rossmann-like Domain"/>
    <property type="match status" value="1"/>
</dbReference>
<evidence type="ECO:0000313" key="3">
    <source>
        <dbReference type="EMBL" id="MFM1722975.1"/>
    </source>
</evidence>
<dbReference type="PANTHER" id="PTHR48079:SF6">
    <property type="entry name" value="NAD(P)-BINDING DOMAIN-CONTAINING PROTEIN-RELATED"/>
    <property type="match status" value="1"/>
</dbReference>
<dbReference type="SUPFAM" id="SSF51735">
    <property type="entry name" value="NAD(P)-binding Rossmann-fold domains"/>
    <property type="match status" value="1"/>
</dbReference>